<name>B3LZF1_DROAN</name>
<reference evidence="2 3" key="1">
    <citation type="journal article" date="2007" name="Nature">
        <title>Evolution of genes and genomes on the Drosophila phylogeny.</title>
        <authorList>
            <consortium name="Drosophila 12 Genomes Consortium"/>
            <person name="Clark A.G."/>
            <person name="Eisen M.B."/>
            <person name="Smith D.R."/>
            <person name="Bergman C.M."/>
            <person name="Oliver B."/>
            <person name="Markow T.A."/>
            <person name="Kaufman T.C."/>
            <person name="Kellis M."/>
            <person name="Gelbart W."/>
            <person name="Iyer V.N."/>
            <person name="Pollard D.A."/>
            <person name="Sackton T.B."/>
            <person name="Larracuente A.M."/>
            <person name="Singh N.D."/>
            <person name="Abad J.P."/>
            <person name="Abt D.N."/>
            <person name="Adryan B."/>
            <person name="Aguade M."/>
            <person name="Akashi H."/>
            <person name="Anderson W.W."/>
            <person name="Aquadro C.F."/>
            <person name="Ardell D.H."/>
            <person name="Arguello R."/>
            <person name="Artieri C.G."/>
            <person name="Barbash D.A."/>
            <person name="Barker D."/>
            <person name="Barsanti P."/>
            <person name="Batterham P."/>
            <person name="Batzoglou S."/>
            <person name="Begun D."/>
            <person name="Bhutkar A."/>
            <person name="Blanco E."/>
            <person name="Bosak S.A."/>
            <person name="Bradley R.K."/>
            <person name="Brand A.D."/>
            <person name="Brent M.R."/>
            <person name="Brooks A.N."/>
            <person name="Brown R.H."/>
            <person name="Butlin R.K."/>
            <person name="Caggese C."/>
            <person name="Calvi B.R."/>
            <person name="Bernardo de Carvalho A."/>
            <person name="Caspi A."/>
            <person name="Castrezana S."/>
            <person name="Celniker S.E."/>
            <person name="Chang J.L."/>
            <person name="Chapple C."/>
            <person name="Chatterji S."/>
            <person name="Chinwalla A."/>
            <person name="Civetta A."/>
            <person name="Clifton S.W."/>
            <person name="Comeron J.M."/>
            <person name="Costello J.C."/>
            <person name="Coyne J.A."/>
            <person name="Daub J."/>
            <person name="David R.G."/>
            <person name="Delcher A.L."/>
            <person name="Delehaunty K."/>
            <person name="Do C.B."/>
            <person name="Ebling H."/>
            <person name="Edwards K."/>
            <person name="Eickbush T."/>
            <person name="Evans J.D."/>
            <person name="Filipski A."/>
            <person name="Findeiss S."/>
            <person name="Freyhult E."/>
            <person name="Fulton L."/>
            <person name="Fulton R."/>
            <person name="Garcia A.C."/>
            <person name="Gardiner A."/>
            <person name="Garfield D.A."/>
            <person name="Garvin B.E."/>
            <person name="Gibson G."/>
            <person name="Gilbert D."/>
            <person name="Gnerre S."/>
            <person name="Godfrey J."/>
            <person name="Good R."/>
            <person name="Gotea V."/>
            <person name="Gravely B."/>
            <person name="Greenberg A.J."/>
            <person name="Griffiths-Jones S."/>
            <person name="Gross S."/>
            <person name="Guigo R."/>
            <person name="Gustafson E.A."/>
            <person name="Haerty W."/>
            <person name="Hahn M.W."/>
            <person name="Halligan D.L."/>
            <person name="Halpern A.L."/>
            <person name="Halter G.M."/>
            <person name="Han M.V."/>
            <person name="Heger A."/>
            <person name="Hillier L."/>
            <person name="Hinrichs A.S."/>
            <person name="Holmes I."/>
            <person name="Hoskins R.A."/>
            <person name="Hubisz M.J."/>
            <person name="Hultmark D."/>
            <person name="Huntley M.A."/>
            <person name="Jaffe D.B."/>
            <person name="Jagadeeshan S."/>
            <person name="Jeck W.R."/>
            <person name="Johnson J."/>
            <person name="Jones C.D."/>
            <person name="Jordan W.C."/>
            <person name="Karpen G.H."/>
            <person name="Kataoka E."/>
            <person name="Keightley P.D."/>
            <person name="Kheradpour P."/>
            <person name="Kirkness E.F."/>
            <person name="Koerich L.B."/>
            <person name="Kristiansen K."/>
            <person name="Kudrna D."/>
            <person name="Kulathinal R.J."/>
            <person name="Kumar S."/>
            <person name="Kwok R."/>
            <person name="Lander E."/>
            <person name="Langley C.H."/>
            <person name="Lapoint R."/>
            <person name="Lazzaro B.P."/>
            <person name="Lee S.J."/>
            <person name="Levesque L."/>
            <person name="Li R."/>
            <person name="Lin C.F."/>
            <person name="Lin M.F."/>
            <person name="Lindblad-Toh K."/>
            <person name="Llopart A."/>
            <person name="Long M."/>
            <person name="Low L."/>
            <person name="Lozovsky E."/>
            <person name="Lu J."/>
            <person name="Luo M."/>
            <person name="Machado C.A."/>
            <person name="Makalowski W."/>
            <person name="Marzo M."/>
            <person name="Matsuda M."/>
            <person name="Matzkin L."/>
            <person name="McAllister B."/>
            <person name="McBride C.S."/>
            <person name="McKernan B."/>
            <person name="McKernan K."/>
            <person name="Mendez-Lago M."/>
            <person name="Minx P."/>
            <person name="Mollenhauer M.U."/>
            <person name="Montooth K."/>
            <person name="Mount S.M."/>
            <person name="Mu X."/>
            <person name="Myers E."/>
            <person name="Negre B."/>
            <person name="Newfeld S."/>
            <person name="Nielsen R."/>
            <person name="Noor M.A."/>
            <person name="O'Grady P."/>
            <person name="Pachter L."/>
            <person name="Papaceit M."/>
            <person name="Parisi M.J."/>
            <person name="Parisi M."/>
            <person name="Parts L."/>
            <person name="Pedersen J.S."/>
            <person name="Pesole G."/>
            <person name="Phillippy A.M."/>
            <person name="Ponting C.P."/>
            <person name="Pop M."/>
            <person name="Porcelli D."/>
            <person name="Powell J.R."/>
            <person name="Prohaska S."/>
            <person name="Pruitt K."/>
            <person name="Puig M."/>
            <person name="Quesneville H."/>
            <person name="Ram K.R."/>
            <person name="Rand D."/>
            <person name="Rasmussen M.D."/>
            <person name="Reed L.K."/>
            <person name="Reenan R."/>
            <person name="Reily A."/>
            <person name="Remington K.A."/>
            <person name="Rieger T.T."/>
            <person name="Ritchie M.G."/>
            <person name="Robin C."/>
            <person name="Rogers Y.H."/>
            <person name="Rohde C."/>
            <person name="Rozas J."/>
            <person name="Rubenfield M.J."/>
            <person name="Ruiz A."/>
            <person name="Russo S."/>
            <person name="Salzberg S.L."/>
            <person name="Sanchez-Gracia A."/>
            <person name="Saranga D.J."/>
            <person name="Sato H."/>
            <person name="Schaeffer S.W."/>
            <person name="Schatz M.C."/>
            <person name="Schlenke T."/>
            <person name="Schwartz R."/>
            <person name="Segarra C."/>
            <person name="Singh R.S."/>
            <person name="Sirot L."/>
            <person name="Sirota M."/>
            <person name="Sisneros N.B."/>
            <person name="Smith C.D."/>
            <person name="Smith T.F."/>
            <person name="Spieth J."/>
            <person name="Stage D.E."/>
            <person name="Stark A."/>
            <person name="Stephan W."/>
            <person name="Strausberg R.L."/>
            <person name="Strempel S."/>
            <person name="Sturgill D."/>
            <person name="Sutton G."/>
            <person name="Sutton G.G."/>
            <person name="Tao W."/>
            <person name="Teichmann S."/>
            <person name="Tobari Y.N."/>
            <person name="Tomimura Y."/>
            <person name="Tsolas J.M."/>
            <person name="Valente V.L."/>
            <person name="Venter E."/>
            <person name="Venter J.C."/>
            <person name="Vicario S."/>
            <person name="Vieira F.G."/>
            <person name="Vilella A.J."/>
            <person name="Villasante A."/>
            <person name="Walenz B."/>
            <person name="Wang J."/>
            <person name="Wasserman M."/>
            <person name="Watts T."/>
            <person name="Wilson D."/>
            <person name="Wilson R.K."/>
            <person name="Wing R.A."/>
            <person name="Wolfner M.F."/>
            <person name="Wong A."/>
            <person name="Wong G.K."/>
            <person name="Wu C.I."/>
            <person name="Wu G."/>
            <person name="Yamamoto D."/>
            <person name="Yang H.P."/>
            <person name="Yang S.P."/>
            <person name="Yorke J.A."/>
            <person name="Yoshida K."/>
            <person name="Zdobnov E."/>
            <person name="Zhang P."/>
            <person name="Zhang Y."/>
            <person name="Zimin A.V."/>
            <person name="Baldwin J."/>
            <person name="Abdouelleil A."/>
            <person name="Abdulkadir J."/>
            <person name="Abebe A."/>
            <person name="Abera B."/>
            <person name="Abreu J."/>
            <person name="Acer S.C."/>
            <person name="Aftuck L."/>
            <person name="Alexander A."/>
            <person name="An P."/>
            <person name="Anderson E."/>
            <person name="Anderson S."/>
            <person name="Arachi H."/>
            <person name="Azer M."/>
            <person name="Bachantsang P."/>
            <person name="Barry A."/>
            <person name="Bayul T."/>
            <person name="Berlin A."/>
            <person name="Bessette D."/>
            <person name="Bloom T."/>
            <person name="Blye J."/>
            <person name="Boguslavskiy L."/>
            <person name="Bonnet C."/>
            <person name="Boukhgalter B."/>
            <person name="Bourzgui I."/>
            <person name="Brown A."/>
            <person name="Cahill P."/>
            <person name="Channer S."/>
            <person name="Cheshatsang Y."/>
            <person name="Chuda L."/>
            <person name="Citroen M."/>
            <person name="Collymore A."/>
            <person name="Cooke P."/>
            <person name="Costello M."/>
            <person name="D'Aco K."/>
            <person name="Daza R."/>
            <person name="De Haan G."/>
            <person name="DeGray S."/>
            <person name="DeMaso C."/>
            <person name="Dhargay N."/>
            <person name="Dooley K."/>
            <person name="Dooley E."/>
            <person name="Doricent M."/>
            <person name="Dorje P."/>
            <person name="Dorjee K."/>
            <person name="Dupes A."/>
            <person name="Elong R."/>
            <person name="Falk J."/>
            <person name="Farina A."/>
            <person name="Faro S."/>
            <person name="Ferguson D."/>
            <person name="Fisher S."/>
            <person name="Foley C.D."/>
            <person name="Franke A."/>
            <person name="Friedrich D."/>
            <person name="Gadbois L."/>
            <person name="Gearin G."/>
            <person name="Gearin C.R."/>
            <person name="Giannoukos G."/>
            <person name="Goode T."/>
            <person name="Graham J."/>
            <person name="Grandbois E."/>
            <person name="Grewal S."/>
            <person name="Gyaltsen K."/>
            <person name="Hafez N."/>
            <person name="Hagos B."/>
            <person name="Hall J."/>
            <person name="Henson C."/>
            <person name="Hollinger A."/>
            <person name="Honan T."/>
            <person name="Huard M.D."/>
            <person name="Hughes L."/>
            <person name="Hurhula B."/>
            <person name="Husby M.E."/>
            <person name="Kamat A."/>
            <person name="Kanga B."/>
            <person name="Kashin S."/>
            <person name="Khazanovich D."/>
            <person name="Kisner P."/>
            <person name="Lance K."/>
            <person name="Lara M."/>
            <person name="Lee W."/>
            <person name="Lennon N."/>
            <person name="Letendre F."/>
            <person name="LeVine R."/>
            <person name="Lipovsky A."/>
            <person name="Liu X."/>
            <person name="Liu J."/>
            <person name="Liu S."/>
            <person name="Lokyitsang T."/>
            <person name="Lokyitsang Y."/>
            <person name="Lubonja R."/>
            <person name="Lui A."/>
            <person name="MacDonald P."/>
            <person name="Magnisalis V."/>
            <person name="Maru K."/>
            <person name="Matthews C."/>
            <person name="McCusker W."/>
            <person name="McDonough S."/>
            <person name="Mehta T."/>
            <person name="Meldrim J."/>
            <person name="Meneus L."/>
            <person name="Mihai O."/>
            <person name="Mihalev A."/>
            <person name="Mihova T."/>
            <person name="Mittelman R."/>
            <person name="Mlenga V."/>
            <person name="Montmayeur A."/>
            <person name="Mulrain L."/>
            <person name="Navidi A."/>
            <person name="Naylor J."/>
            <person name="Negash T."/>
            <person name="Nguyen T."/>
            <person name="Nguyen N."/>
            <person name="Nicol R."/>
            <person name="Norbu C."/>
            <person name="Norbu N."/>
            <person name="Novod N."/>
            <person name="O'Neill B."/>
            <person name="Osman S."/>
            <person name="Markiewicz E."/>
            <person name="Oyono O.L."/>
            <person name="Patti C."/>
            <person name="Phunkhang P."/>
            <person name="Pierre F."/>
            <person name="Priest M."/>
            <person name="Raghuraman S."/>
            <person name="Rege F."/>
            <person name="Reyes R."/>
            <person name="Rise C."/>
            <person name="Rogov P."/>
            <person name="Ross K."/>
            <person name="Ryan E."/>
            <person name="Settipalli S."/>
            <person name="Shea T."/>
            <person name="Sherpa N."/>
            <person name="Shi L."/>
            <person name="Shih D."/>
            <person name="Sparrow T."/>
            <person name="Spaulding J."/>
            <person name="Stalker J."/>
            <person name="Stange-Thomann N."/>
            <person name="Stavropoulos S."/>
            <person name="Stone C."/>
            <person name="Strader C."/>
            <person name="Tesfaye S."/>
            <person name="Thomson T."/>
            <person name="Thoulutsang Y."/>
            <person name="Thoulutsang D."/>
            <person name="Topham K."/>
            <person name="Topping I."/>
            <person name="Tsamla T."/>
            <person name="Vassiliev H."/>
            <person name="Vo A."/>
            <person name="Wangchuk T."/>
            <person name="Wangdi T."/>
            <person name="Weiand M."/>
            <person name="Wilkinson J."/>
            <person name="Wilson A."/>
            <person name="Yadav S."/>
            <person name="Young G."/>
            <person name="Yu Q."/>
            <person name="Zembek L."/>
            <person name="Zhong D."/>
            <person name="Zimmer A."/>
            <person name="Zwirko Z."/>
            <person name="Jaffe D.B."/>
            <person name="Alvarez P."/>
            <person name="Brockman W."/>
            <person name="Butler J."/>
            <person name="Chin C."/>
            <person name="Gnerre S."/>
            <person name="Grabherr M."/>
            <person name="Kleber M."/>
            <person name="Mauceli E."/>
            <person name="MacCallum I."/>
        </authorList>
    </citation>
    <scope>NUCLEOTIDE SEQUENCE [LARGE SCALE GENOMIC DNA]</scope>
    <source>
        <strain evidence="3">Tucson 14024-0371.13</strain>
    </source>
</reference>
<evidence type="ECO:0000256" key="1">
    <source>
        <dbReference type="SAM" id="MobiDB-lite"/>
    </source>
</evidence>
<feature type="region of interest" description="Disordered" evidence="1">
    <location>
        <begin position="1"/>
        <end position="74"/>
    </location>
</feature>
<dbReference type="EMBL" id="CH902617">
    <property type="protein sequence ID" value="EDV44130.1"/>
    <property type="molecule type" value="Genomic_DNA"/>
</dbReference>
<feature type="compositionally biased region" description="Polar residues" evidence="1">
    <location>
        <begin position="1"/>
        <end position="11"/>
    </location>
</feature>
<proteinExistence type="predicted"/>
<dbReference type="HOGENOM" id="CLU_1462819_0_0_1"/>
<dbReference type="PhylomeDB" id="B3LZF1"/>
<accession>B3LZF1</accession>
<evidence type="ECO:0000313" key="3">
    <source>
        <dbReference type="Proteomes" id="UP000007801"/>
    </source>
</evidence>
<dbReference type="FunCoup" id="B3LZF1">
    <property type="interactions" value="3"/>
</dbReference>
<dbReference type="InParanoid" id="B3LZF1"/>
<feature type="compositionally biased region" description="Basic and acidic residues" evidence="1">
    <location>
        <begin position="115"/>
        <end position="126"/>
    </location>
</feature>
<dbReference type="GeneID" id="6498980"/>
<sequence>MSEESISTPQSGRRPRLGLARRACHSTPLLRLQKEETDNKTPTGSLQNDTPKTFPLSMSVRRVGLSKNRTELSKKKLEFAAMHDIKVLEGSISEEKEKTPPKLEAKKPERTKRKLREESKKTNNEEKESEQEVVPSKTAEDQPKSSKILELQGDIEIWRKGFIASMEDLQSMVDPKPTKSDLLMQLGIPLEMMRYLEDE</sequence>
<dbReference type="AlphaFoldDB" id="B3LZF1"/>
<dbReference type="OrthoDB" id="8045512at2759"/>
<protein>
    <submittedName>
        <fullName evidence="2">Uncharacterized protein</fullName>
    </submittedName>
</protein>
<dbReference type="Proteomes" id="UP000007801">
    <property type="component" value="Unassembled WGS sequence"/>
</dbReference>
<organism evidence="2 3">
    <name type="scientific">Drosophila ananassae</name>
    <name type="common">Fruit fly</name>
    <dbReference type="NCBI Taxonomy" id="7217"/>
    <lineage>
        <taxon>Eukaryota</taxon>
        <taxon>Metazoa</taxon>
        <taxon>Ecdysozoa</taxon>
        <taxon>Arthropoda</taxon>
        <taxon>Hexapoda</taxon>
        <taxon>Insecta</taxon>
        <taxon>Pterygota</taxon>
        <taxon>Neoptera</taxon>
        <taxon>Endopterygota</taxon>
        <taxon>Diptera</taxon>
        <taxon>Brachycera</taxon>
        <taxon>Muscomorpha</taxon>
        <taxon>Ephydroidea</taxon>
        <taxon>Drosophilidae</taxon>
        <taxon>Drosophila</taxon>
        <taxon>Sophophora</taxon>
    </lineage>
</organism>
<feature type="compositionally biased region" description="Basic and acidic residues" evidence="1">
    <location>
        <begin position="91"/>
        <end position="108"/>
    </location>
</feature>
<gene>
    <name evidence="2" type="primary">Dana\GF16183</name>
    <name evidence="2" type="synonym">dana_GLEANR_17454</name>
    <name evidence="2" type="ORF">GF16183</name>
</gene>
<dbReference type="KEGG" id="dan:6498980"/>
<feature type="region of interest" description="Disordered" evidence="1">
    <location>
        <begin position="91"/>
        <end position="147"/>
    </location>
</feature>
<feature type="compositionally biased region" description="Polar residues" evidence="1">
    <location>
        <begin position="40"/>
        <end position="51"/>
    </location>
</feature>
<dbReference type="OMA" id="PLEMLRY"/>
<evidence type="ECO:0000313" key="2">
    <source>
        <dbReference type="EMBL" id="EDV44130.1"/>
    </source>
</evidence>
<keyword evidence="3" id="KW-1185">Reference proteome</keyword>